<dbReference type="Pfam" id="PF00756">
    <property type="entry name" value="Esterase"/>
    <property type="match status" value="1"/>
</dbReference>
<dbReference type="InterPro" id="IPR029058">
    <property type="entry name" value="AB_hydrolase_fold"/>
</dbReference>
<feature type="chain" id="PRO_5029643624" evidence="3">
    <location>
        <begin position="18"/>
        <end position="582"/>
    </location>
</feature>
<dbReference type="Gene3D" id="3.40.50.1820">
    <property type="entry name" value="alpha/beta hydrolase"/>
    <property type="match status" value="1"/>
</dbReference>
<dbReference type="Pfam" id="PF08450">
    <property type="entry name" value="SGL"/>
    <property type="match status" value="1"/>
</dbReference>
<feature type="signal peptide" evidence="3">
    <location>
        <begin position="1"/>
        <end position="17"/>
    </location>
</feature>
<evidence type="ECO:0000256" key="1">
    <source>
        <dbReference type="PIRSR" id="PIRSR605511-1"/>
    </source>
</evidence>
<keyword evidence="2" id="KW-0479">Metal-binding</keyword>
<dbReference type="Proteomes" id="UP000451233">
    <property type="component" value="Unassembled WGS sequence"/>
</dbReference>
<dbReference type="RefSeq" id="WP_160905011.1">
    <property type="nucleotide sequence ID" value="NZ_WVHS01000001.1"/>
</dbReference>
<dbReference type="EMBL" id="WVHS01000001">
    <property type="protein sequence ID" value="MXV13998.1"/>
    <property type="molecule type" value="Genomic_DNA"/>
</dbReference>
<name>A0A7K1XT19_9SPHI</name>
<comment type="cofactor">
    <cofactor evidence="2">
        <name>Zn(2+)</name>
        <dbReference type="ChEBI" id="CHEBI:29105"/>
    </cofactor>
    <text evidence="2">Binds 1 divalent metal cation per subunit.</text>
</comment>
<accession>A0A7K1XT19</accession>
<dbReference type="PANTHER" id="PTHR48098:SF3">
    <property type="entry name" value="IRON(III) ENTEROBACTIN ESTERASE"/>
    <property type="match status" value="1"/>
</dbReference>
<dbReference type="InterPro" id="IPR013658">
    <property type="entry name" value="SGL"/>
</dbReference>
<dbReference type="SUPFAM" id="SSF53474">
    <property type="entry name" value="alpha/beta-Hydrolases"/>
    <property type="match status" value="1"/>
</dbReference>
<feature type="binding site" evidence="2">
    <location>
        <position position="446"/>
    </location>
    <ligand>
        <name>a divalent metal cation</name>
        <dbReference type="ChEBI" id="CHEBI:60240"/>
    </ligand>
</feature>
<feature type="domain" description="SMP-30/Gluconolactonase/LRE-like region" evidence="4">
    <location>
        <begin position="322"/>
        <end position="554"/>
    </location>
</feature>
<evidence type="ECO:0000313" key="6">
    <source>
        <dbReference type="Proteomes" id="UP000451233"/>
    </source>
</evidence>
<evidence type="ECO:0000256" key="3">
    <source>
        <dbReference type="SAM" id="SignalP"/>
    </source>
</evidence>
<evidence type="ECO:0000256" key="2">
    <source>
        <dbReference type="PIRSR" id="PIRSR605511-2"/>
    </source>
</evidence>
<protein>
    <submittedName>
        <fullName evidence="5">Gluconolactonase</fullName>
    </submittedName>
</protein>
<dbReference type="InterPro" id="IPR011042">
    <property type="entry name" value="6-blade_b-propeller_TolB-like"/>
</dbReference>
<dbReference type="GO" id="GO:0046872">
    <property type="term" value="F:metal ion binding"/>
    <property type="evidence" value="ECO:0007669"/>
    <property type="project" value="UniProtKB-KW"/>
</dbReference>
<reference evidence="5 6" key="1">
    <citation type="submission" date="2019-11" db="EMBL/GenBank/DDBJ databases">
        <title>Pedobacter sp. HMF7056 Genome sequencing and assembly.</title>
        <authorList>
            <person name="Kang H."/>
            <person name="Kim H."/>
            <person name="Joh K."/>
        </authorList>
    </citation>
    <scope>NUCLEOTIDE SEQUENCE [LARGE SCALE GENOMIC DNA]</scope>
    <source>
        <strain evidence="5 6">HMF7056</strain>
    </source>
</reference>
<proteinExistence type="predicted"/>
<evidence type="ECO:0000313" key="5">
    <source>
        <dbReference type="EMBL" id="MXV13998.1"/>
    </source>
</evidence>
<dbReference type="InterPro" id="IPR005511">
    <property type="entry name" value="SMP-30"/>
</dbReference>
<organism evidence="5 6">
    <name type="scientific">Hufsiella ginkgonis</name>
    <dbReference type="NCBI Taxonomy" id="2695274"/>
    <lineage>
        <taxon>Bacteria</taxon>
        <taxon>Pseudomonadati</taxon>
        <taxon>Bacteroidota</taxon>
        <taxon>Sphingobacteriia</taxon>
        <taxon>Sphingobacteriales</taxon>
        <taxon>Sphingobacteriaceae</taxon>
        <taxon>Hufsiella</taxon>
    </lineage>
</organism>
<dbReference type="AlphaFoldDB" id="A0A7K1XT19"/>
<keyword evidence="3" id="KW-0732">Signal</keyword>
<dbReference type="Gene3D" id="2.120.10.30">
    <property type="entry name" value="TolB, C-terminal domain"/>
    <property type="match status" value="1"/>
</dbReference>
<dbReference type="PANTHER" id="PTHR48098">
    <property type="entry name" value="ENTEROCHELIN ESTERASE-RELATED"/>
    <property type="match status" value="1"/>
</dbReference>
<dbReference type="PRINTS" id="PR01790">
    <property type="entry name" value="SMP30FAMILY"/>
</dbReference>
<keyword evidence="2" id="KW-0862">Zinc</keyword>
<feature type="active site" description="Proton donor/acceptor" evidence="1">
    <location>
        <position position="499"/>
    </location>
</feature>
<dbReference type="InterPro" id="IPR000801">
    <property type="entry name" value="Esterase-like"/>
</dbReference>
<feature type="binding site" evidence="2">
    <location>
        <position position="499"/>
    </location>
    <ligand>
        <name>a divalent metal cation</name>
        <dbReference type="ChEBI" id="CHEBI:60240"/>
    </ligand>
</feature>
<gene>
    <name evidence="5" type="ORF">GS398_01690</name>
</gene>
<dbReference type="SUPFAM" id="SSF63829">
    <property type="entry name" value="Calcium-dependent phosphotriesterase"/>
    <property type="match status" value="1"/>
</dbReference>
<comment type="caution">
    <text evidence="5">The sequence shown here is derived from an EMBL/GenBank/DDBJ whole genome shotgun (WGS) entry which is preliminary data.</text>
</comment>
<keyword evidence="6" id="KW-1185">Reference proteome</keyword>
<sequence>MKILLYFLLLLPAIALSQVPAEDYPVDPASVEQPGVPKGETLKFVLENSRIFPGEMHEYWVYIPAQYDGSKPACVYVNQDGIQSNAPRVFDNLIHAKEMPITIGVFVTPGRVVTADPANSLDRYNRSFEYDGLGDAYARFLLEELLPAVEQQKASDGRAIRLSKIGNDRAVGGTSSGAIAAFTAAWERPNEFSKVFSAIGTYVDLRGGGRYPDLIRKYEPKPIKIFLQDGSTDHNIYAGDWWMANQMMERALTFAGYSVNHAWGEGGHNGKMAAAVFPAAMRWLWKNYPAPIVPGKTQNPMLNDILLPGEGWQLVGKDYGFTEGAAVNAKGEVYFQDIREGKTYKITGGGKPVALNIDSKKASGTSFTEDGTRFTSSMTSNQVLSYDASGKEKVVAEKIPGNDLVVAKNGNIYVTSPDGIDKPGKLYLIKPNGEKIVVEDNIRYPNGLTLTPDQTQLYVTTSSSRWVWLFSIRKDGTLANKQRYNWLHVPDNADFAWPDGAKCDTAGRLYVATNLGIQVCDQAGRVNAIIPLPAGSPSNLCFGGREFNTLYVTVGDKVYRRKVKVRGANPFENPVKPMKPKL</sequence>
<dbReference type="InterPro" id="IPR050583">
    <property type="entry name" value="Mycobacterial_A85_antigen"/>
</dbReference>
<evidence type="ECO:0000259" key="4">
    <source>
        <dbReference type="Pfam" id="PF08450"/>
    </source>
</evidence>